<accession>A0A2S5CFR1</accession>
<dbReference type="AlphaFoldDB" id="A0A2S5CFR1"/>
<protein>
    <submittedName>
        <fullName evidence="1">Uncharacterized protein</fullName>
    </submittedName>
</protein>
<organism evidence="1 2">
    <name type="scientific">Methylovulum psychrotolerans</name>
    <dbReference type="NCBI Taxonomy" id="1704499"/>
    <lineage>
        <taxon>Bacteria</taxon>
        <taxon>Pseudomonadati</taxon>
        <taxon>Pseudomonadota</taxon>
        <taxon>Gammaproteobacteria</taxon>
        <taxon>Methylococcales</taxon>
        <taxon>Methylococcaceae</taxon>
        <taxon>Methylovulum</taxon>
    </lineage>
</organism>
<comment type="caution">
    <text evidence="1">The sequence shown here is derived from an EMBL/GenBank/DDBJ whole genome shotgun (WGS) entry which is preliminary data.</text>
</comment>
<dbReference type="EMBL" id="PGFZ01000036">
    <property type="protein sequence ID" value="POZ49645.1"/>
    <property type="molecule type" value="Genomic_DNA"/>
</dbReference>
<evidence type="ECO:0000313" key="1">
    <source>
        <dbReference type="EMBL" id="POZ49645.1"/>
    </source>
</evidence>
<gene>
    <name evidence="1" type="ORF">AADEFJLK_04583</name>
</gene>
<evidence type="ECO:0000313" key="2">
    <source>
        <dbReference type="Proteomes" id="UP000237423"/>
    </source>
</evidence>
<sequence length="96" mass="10664">MIRHVARRIEGFDHLFKRQILMRVSGQTGGLDLGQQGTDTRVIGQPDAQSQRVDKKADQGFQLGAGAVGDGRTDNHIGLVAQPCHQHRPARQQYHK</sequence>
<name>A0A2S5CFR1_9GAMM</name>
<dbReference type="AntiFam" id="ANF00178">
    <property type="entry name" value="Shadow ORF (opposite dhbF)"/>
</dbReference>
<dbReference type="Proteomes" id="UP000237423">
    <property type="component" value="Unassembled WGS sequence"/>
</dbReference>
<reference evidence="1 2" key="1">
    <citation type="submission" date="2017-11" db="EMBL/GenBank/DDBJ databases">
        <title>Draft Genome Sequence of Methylobacter psychrotolerans Sph1T, an Obligate Methanotroph from Low-Temperature Environments.</title>
        <authorList>
            <person name="Oshkin I.Y."/>
            <person name="Miroshnikov K."/>
            <person name="Belova S.E."/>
            <person name="Korzhenkov A."/>
            <person name="Toshchakov S.V."/>
            <person name="Dedysh S.N."/>
        </authorList>
    </citation>
    <scope>NUCLEOTIDE SEQUENCE [LARGE SCALE GENOMIC DNA]</scope>
    <source>
        <strain evidence="1 2">Sph1</strain>
    </source>
</reference>
<proteinExistence type="predicted"/>